<dbReference type="EMBL" id="FP929056">
    <property type="protein sequence ID" value="CBL28576.1"/>
    <property type="molecule type" value="Genomic_DNA"/>
</dbReference>
<name>A0AB94IXR2_9BACT</name>
<sequence length="381" mass="41680">MRHLIDLSKLPAPQLIEELDYEAILNEMRKKLRELLPEWTGYELESDPANKVLEVAAYREMLLRQRVNEAARGVLVAFAQGSDLDHLAAFYPDKRLEGALATFAGKLTLAAPLGMDVMIPADYRIVAKNGAVEARLMRAVTIPKGETVGAAHFEVVRPAGLDANGLNYARSWEAINPLPFVVLVEQTEVSSGGSDPESDEAFRNRARESLHQHSTAGAYGAYRYHAQSADVRIRDTEAWSPERGHVSVAVLSSEGDGSADSIMLRRVEERLSGEDVRPGTDLVAVVSAEIVPYEIQAVLELYPGVAGSPPLDEAKKRLERKVEELHRLGCDVPRSALIAAAHVSGIKKVELIKPEADIPIGRHQAAHCTRIEVGSRVADEP</sequence>
<proteinExistence type="predicted"/>
<dbReference type="Proteomes" id="UP000008957">
    <property type="component" value="Chromosome"/>
</dbReference>
<organism evidence="2 3">
    <name type="scientific">Fretibacterium fastidiosum</name>
    <dbReference type="NCBI Taxonomy" id="651822"/>
    <lineage>
        <taxon>Bacteria</taxon>
        <taxon>Thermotogati</taxon>
        <taxon>Synergistota</taxon>
        <taxon>Synergistia</taxon>
        <taxon>Synergistales</taxon>
        <taxon>Aminobacteriaceae</taxon>
        <taxon>Fretibacterium</taxon>
    </lineage>
</organism>
<reference evidence="2 3" key="2">
    <citation type="submission" date="2010-03" db="EMBL/GenBank/DDBJ databases">
        <authorList>
            <person name="Pajon A."/>
        </authorList>
    </citation>
    <scope>NUCLEOTIDE SEQUENCE [LARGE SCALE GENOMIC DNA]</scope>
    <source>
        <strain evidence="2 3">SGP1</strain>
    </source>
</reference>
<feature type="domain" description="Baseplate J-like central" evidence="1">
    <location>
        <begin position="214"/>
        <end position="287"/>
    </location>
</feature>
<gene>
    <name evidence="2" type="ORF">SY1_15890</name>
</gene>
<dbReference type="KEGG" id="sbr:SY1_15890"/>
<dbReference type="PANTHER" id="PTHR35862">
    <property type="entry name" value="FELS-2 PROPHAGE PROTEIN"/>
    <property type="match status" value="1"/>
</dbReference>
<reference evidence="3" key="1">
    <citation type="submission" date="2010-03" db="EMBL/GenBank/DDBJ databases">
        <title>The genome sequence of Synergistetes sp. SGP1.</title>
        <authorList>
            <consortium name="metaHIT consortium -- http://www.metahit.eu/"/>
            <person name="Pajon A."/>
            <person name="Turner K."/>
            <person name="Parkhill J."/>
            <person name="Wade W."/>
            <person name="Vartoukian S."/>
        </authorList>
    </citation>
    <scope>NUCLEOTIDE SEQUENCE [LARGE SCALE GENOMIC DNA]</scope>
    <source>
        <strain evidence="3">SGP1</strain>
    </source>
</reference>
<dbReference type="PANTHER" id="PTHR35862:SF1">
    <property type="entry name" value="FELS-2 PROPHAGE PROTEIN"/>
    <property type="match status" value="1"/>
</dbReference>
<keyword evidence="3" id="KW-1185">Reference proteome</keyword>
<dbReference type="RefSeq" id="WP_015556723.1">
    <property type="nucleotide sequence ID" value="NC_021038.1"/>
</dbReference>
<dbReference type="Pfam" id="PF26078">
    <property type="entry name" value="Baseplate_J_M"/>
    <property type="match status" value="1"/>
</dbReference>
<evidence type="ECO:0000313" key="2">
    <source>
        <dbReference type="EMBL" id="CBL28576.1"/>
    </source>
</evidence>
<accession>A0AB94IXR2</accession>
<evidence type="ECO:0000313" key="3">
    <source>
        <dbReference type="Proteomes" id="UP000008957"/>
    </source>
</evidence>
<dbReference type="PIRSF" id="PIRSF020481">
    <property type="entry name" value="BAP"/>
    <property type="match status" value="1"/>
</dbReference>
<protein>
    <submittedName>
        <fullName evidence="2">Phage-related baseplate assembly protein</fullName>
    </submittedName>
</protein>
<evidence type="ECO:0000259" key="1">
    <source>
        <dbReference type="Pfam" id="PF26078"/>
    </source>
</evidence>
<dbReference type="InterPro" id="IPR052726">
    <property type="entry name" value="Phage_Baseplate_Hub"/>
</dbReference>
<dbReference type="InterPro" id="IPR058531">
    <property type="entry name" value="Baseplate_J_M"/>
</dbReference>
<dbReference type="InterPro" id="IPR014507">
    <property type="entry name" value="Baseplate_assembly_J_pred"/>
</dbReference>
<dbReference type="AlphaFoldDB" id="A0AB94IXR2"/>